<accession>A0A6C0QJ44</accession>
<sequence length="1154" mass="133755">MAGELVSFGVNKLWDLLSHEYTQFQGVEDQVAELKSDLNLLKSFLKDADAKKHTSALVRYCVEEIKDIVYDAEDVLETFLLKEKLGKTSGIRKHIKRLTCIVPDRREIALYIGHVSKRITRIIRDMQSFGVQQRIVDDDKHPLRNREREKRQTFPTDNESGFVALKENVEKLVGYFVEEDNYQVVSITGMGGLGKTTLARQVFNHDMVTKKFDKLAWVSVSQDFTLKNVWQNILGDLKPKEEEKKILEMTEYTLQRELYQLLEMSKSLIVLDDIWKKEDWEVIKPIFPPTKGWKLLLTSRNESIVAPTNTKYFNFKPECLKTDDSWKLFQRIAFPINDASEFEIDEEMEKLGEKMIEHCGGLPLAIKVLGGMLAEKYTSHDWRRLSENIGSHLVGGRANFNDDNNNSCNYVLSLSFEELPSYLKHCFLYLAHFPEDYEIEVENLSYYWAAEEIFQPRHYDGEIIRDVGDVYIEELVRRNMVISERDVKTSRFETCHLHDMMREVCLLKAKEENFLQITSNPPSTANFQSTVTSRRLVYQYPTTLHVEKDINKPKLRSLVVVPLDNFWMKEIWTWNLYGSSFTRLELLRVLDLVQAKLKGGKLPSDIGKLIHLRYLSLKHAEVTHIPYSLGNLKLLIYLNLVIGVPVSIFMHNVLKGSTFVPNVLKGMKQLRYLALPKDMGRKTKLELRNLVKLETLENFSTKNSSLEDLRGMVRLRTLTIQLIEETSLETLAASIGGLKYLESLTITDLGSQMRTKEAGIVFDFVHLKRLRLELYMPRLSKEQHFPSNLTTLYLERCRLEEDPMPILEKLLQLKELELGHKSFSGKKMVCSSCGFPQLQKLSISGLKEWEDWKVEESSMPLLHTLHIWGCPKLKQLPDVHLPSHLTAISLNNCGLEEDSMPILERLVHLKELKFHSSFSGRIMVCAGSGFPQLHKLNLSELDGLEEWIVEDGSMPRLHTLEIRWCPKLKKLPSGFPQLQNLELLMLEEWEEWIVEEGSMPLLHTLDIYKCPKLKKLPGGQHFPSQLITIDLEYCGLEEDPMRILEKLLHLKYISLNRSFSGKRMVCSGGGFPQLQKLSIKKLEEWEEWIVEQGSMPLLHTLNIDDCPNLKELPDGLRFIYSLKNLEISKRWKKRLSEGGEDYYKVQHIPSVKFY</sequence>
<dbReference type="InterPro" id="IPR032675">
    <property type="entry name" value="LRR_dom_sf"/>
</dbReference>
<dbReference type="SUPFAM" id="SSF52058">
    <property type="entry name" value="L domain-like"/>
    <property type="match status" value="2"/>
</dbReference>
<name>A0A6C0QJ44_ARATH</name>
<dbReference type="Pfam" id="PF23559">
    <property type="entry name" value="WHD_DRP"/>
    <property type="match status" value="1"/>
</dbReference>
<dbReference type="Gene3D" id="1.20.5.4130">
    <property type="match status" value="1"/>
</dbReference>
<dbReference type="Gene3D" id="1.10.10.10">
    <property type="entry name" value="Winged helix-like DNA-binding domain superfamily/Winged helix DNA-binding domain"/>
    <property type="match status" value="1"/>
</dbReference>
<evidence type="ECO:0000259" key="7">
    <source>
        <dbReference type="Pfam" id="PF23559"/>
    </source>
</evidence>
<dbReference type="Gene3D" id="1.10.8.430">
    <property type="entry name" value="Helical domain of apoptotic protease-activating factors"/>
    <property type="match status" value="1"/>
</dbReference>
<dbReference type="CDD" id="cd14798">
    <property type="entry name" value="RX-CC_like"/>
    <property type="match status" value="1"/>
</dbReference>
<reference evidence="9" key="1">
    <citation type="journal article" date="2020" name="J. ISSAAS">
        <title>Oligomerization of NLR immune receptor RPP7 triggered by atypical resistance protein RPW8/HR as ligand.</title>
        <authorList>
            <person name="Li L."/>
            <person name="Habring A."/>
            <person name="Wang K."/>
            <person name="Weigel D."/>
        </authorList>
    </citation>
    <scope>NUCLEOTIDE SEQUENCE</scope>
    <source>
        <strain evidence="9">Lerik1-3</strain>
    </source>
</reference>
<feature type="domain" description="NB-ARC" evidence="5">
    <location>
        <begin position="166"/>
        <end position="337"/>
    </location>
</feature>
<dbReference type="EMBL" id="MK776953">
    <property type="protein sequence ID" value="QHZ07989.1"/>
    <property type="molecule type" value="Genomic_DNA"/>
</dbReference>
<feature type="domain" description="Disease resistance N-terminal" evidence="6">
    <location>
        <begin position="6"/>
        <end position="89"/>
    </location>
</feature>
<dbReference type="ExpressionAtlas" id="A0A6C0QJ44">
    <property type="expression patterns" value="baseline and differential"/>
</dbReference>
<dbReference type="InterPro" id="IPR002182">
    <property type="entry name" value="NB-ARC"/>
</dbReference>
<dbReference type="FunFam" id="1.10.8.430:FF:000003">
    <property type="entry name" value="Probable disease resistance protein At5g66910"/>
    <property type="match status" value="1"/>
</dbReference>
<proteinExistence type="predicted"/>
<dbReference type="InterPro" id="IPR042197">
    <property type="entry name" value="Apaf_helical"/>
</dbReference>
<dbReference type="GO" id="GO:0051707">
    <property type="term" value="P:response to other organism"/>
    <property type="evidence" value="ECO:0007669"/>
    <property type="project" value="UniProtKB-ARBA"/>
</dbReference>
<dbReference type="InterPro" id="IPR038005">
    <property type="entry name" value="RX-like_CC"/>
</dbReference>
<dbReference type="GO" id="GO:0006952">
    <property type="term" value="P:defense response"/>
    <property type="evidence" value="ECO:0007669"/>
    <property type="project" value="UniProtKB-KW"/>
</dbReference>
<dbReference type="Gene3D" id="3.40.50.300">
    <property type="entry name" value="P-loop containing nucleotide triphosphate hydrolases"/>
    <property type="match status" value="1"/>
</dbReference>
<dbReference type="InterPro" id="IPR058922">
    <property type="entry name" value="WHD_DRP"/>
</dbReference>
<feature type="domain" description="Disease resistance protein winged helix" evidence="7">
    <location>
        <begin position="433"/>
        <end position="504"/>
    </location>
</feature>
<keyword evidence="3" id="KW-0611">Plant defense</keyword>
<dbReference type="InterPro" id="IPR041118">
    <property type="entry name" value="Rx_N"/>
</dbReference>
<dbReference type="Gene3D" id="3.80.10.10">
    <property type="entry name" value="Ribonuclease Inhibitor"/>
    <property type="match status" value="3"/>
</dbReference>
<dbReference type="InterPro" id="IPR027417">
    <property type="entry name" value="P-loop_NTPase"/>
</dbReference>
<dbReference type="AlphaFoldDB" id="A0A6C0QJ44"/>
<evidence type="ECO:0000313" key="9">
    <source>
        <dbReference type="EMBL" id="QHZ07989.1"/>
    </source>
</evidence>
<organism evidence="9">
    <name type="scientific">Arabidopsis thaliana</name>
    <name type="common">Mouse-ear cress</name>
    <dbReference type="NCBI Taxonomy" id="3702"/>
    <lineage>
        <taxon>Eukaryota</taxon>
        <taxon>Viridiplantae</taxon>
        <taxon>Streptophyta</taxon>
        <taxon>Embryophyta</taxon>
        <taxon>Tracheophyta</taxon>
        <taxon>Spermatophyta</taxon>
        <taxon>Magnoliopsida</taxon>
        <taxon>eudicotyledons</taxon>
        <taxon>Gunneridae</taxon>
        <taxon>Pentapetalae</taxon>
        <taxon>rosids</taxon>
        <taxon>malvids</taxon>
        <taxon>Brassicales</taxon>
        <taxon>Brassicaceae</taxon>
        <taxon>Camelineae</taxon>
        <taxon>Arabidopsis</taxon>
    </lineage>
</organism>
<protein>
    <submittedName>
        <fullName evidence="9">RPP7</fullName>
    </submittedName>
</protein>
<dbReference type="Pfam" id="PF18052">
    <property type="entry name" value="Rx_N"/>
    <property type="match status" value="1"/>
</dbReference>
<keyword evidence="1" id="KW-0677">Repeat</keyword>
<dbReference type="FunFam" id="3.40.50.300:FF:001091">
    <property type="entry name" value="Probable disease resistance protein At1g61300"/>
    <property type="match status" value="1"/>
</dbReference>
<dbReference type="PANTHER" id="PTHR36766">
    <property type="entry name" value="PLANT BROAD-SPECTRUM MILDEW RESISTANCE PROTEIN RPW8"/>
    <property type="match status" value="1"/>
</dbReference>
<evidence type="ECO:0000256" key="3">
    <source>
        <dbReference type="ARBA" id="ARBA00022821"/>
    </source>
</evidence>
<evidence type="ECO:0000259" key="5">
    <source>
        <dbReference type="Pfam" id="PF00931"/>
    </source>
</evidence>
<dbReference type="GO" id="GO:0043531">
    <property type="term" value="F:ADP binding"/>
    <property type="evidence" value="ECO:0007669"/>
    <property type="project" value="InterPro"/>
</dbReference>
<dbReference type="PRINTS" id="PR00364">
    <property type="entry name" value="DISEASERSIST"/>
</dbReference>
<evidence type="ECO:0000259" key="8">
    <source>
        <dbReference type="Pfam" id="PF23598"/>
    </source>
</evidence>
<dbReference type="SUPFAM" id="SSF52540">
    <property type="entry name" value="P-loop containing nucleoside triphosphate hydrolases"/>
    <property type="match status" value="1"/>
</dbReference>
<evidence type="ECO:0000256" key="1">
    <source>
        <dbReference type="ARBA" id="ARBA00022737"/>
    </source>
</evidence>
<dbReference type="GO" id="GO:0005524">
    <property type="term" value="F:ATP binding"/>
    <property type="evidence" value="ECO:0007669"/>
    <property type="project" value="UniProtKB-KW"/>
</dbReference>
<evidence type="ECO:0000259" key="6">
    <source>
        <dbReference type="Pfam" id="PF18052"/>
    </source>
</evidence>
<evidence type="ECO:0000256" key="4">
    <source>
        <dbReference type="ARBA" id="ARBA00022840"/>
    </source>
</evidence>
<evidence type="ECO:0000256" key="2">
    <source>
        <dbReference type="ARBA" id="ARBA00022741"/>
    </source>
</evidence>
<dbReference type="Pfam" id="PF00931">
    <property type="entry name" value="NB-ARC"/>
    <property type="match status" value="1"/>
</dbReference>
<feature type="domain" description="Disease resistance R13L4/SHOC-2-like LRR" evidence="8">
    <location>
        <begin position="579"/>
        <end position="868"/>
    </location>
</feature>
<keyword evidence="4" id="KW-0067">ATP-binding</keyword>
<dbReference type="Pfam" id="PF23598">
    <property type="entry name" value="LRR_14"/>
    <property type="match status" value="1"/>
</dbReference>
<dbReference type="FunFam" id="1.10.10.10:FF:000322">
    <property type="entry name" value="Probable disease resistance protein At1g63360"/>
    <property type="match status" value="1"/>
</dbReference>
<dbReference type="InterPro" id="IPR055414">
    <property type="entry name" value="LRR_R13L4/SHOC2-like"/>
</dbReference>
<dbReference type="PANTHER" id="PTHR36766:SF40">
    <property type="entry name" value="DISEASE RESISTANCE PROTEIN RGA3"/>
    <property type="match status" value="1"/>
</dbReference>
<keyword evidence="2" id="KW-0547">Nucleotide-binding</keyword>
<dbReference type="InterPro" id="IPR036388">
    <property type="entry name" value="WH-like_DNA-bd_sf"/>
</dbReference>